<dbReference type="Proteomes" id="UP000199629">
    <property type="component" value="Unassembled WGS sequence"/>
</dbReference>
<dbReference type="CDD" id="cd06262">
    <property type="entry name" value="metallo-hydrolase-like_MBL-fold"/>
    <property type="match status" value="1"/>
</dbReference>
<dbReference type="InterPro" id="IPR001279">
    <property type="entry name" value="Metallo-B-lactamas"/>
</dbReference>
<dbReference type="PANTHER" id="PTHR46233:SF4">
    <property type="entry name" value="METALLO-BETA-LACTAMASE DOMAIN-CONTAINING PROTEIN"/>
    <property type="match status" value="1"/>
</dbReference>
<dbReference type="Gene3D" id="3.60.15.10">
    <property type="entry name" value="Ribonuclease Z/Hydroxyacylglutathione hydrolase-like"/>
    <property type="match status" value="1"/>
</dbReference>
<keyword evidence="3" id="KW-1185">Reference proteome</keyword>
<reference evidence="3" key="1">
    <citation type="submission" date="2016-06" db="EMBL/GenBank/DDBJ databases">
        <authorList>
            <person name="Varghese N."/>
            <person name="Submissions Spin"/>
        </authorList>
    </citation>
    <scope>NUCLEOTIDE SEQUENCE [LARGE SCALE GENOMIC DNA]</scope>
    <source>
        <strain evidence="3">DSM 45246</strain>
    </source>
</reference>
<dbReference type="InterPro" id="IPR051453">
    <property type="entry name" value="MBL_Glyoxalase_II"/>
</dbReference>
<dbReference type="Pfam" id="PF00753">
    <property type="entry name" value="Lactamase_B"/>
    <property type="match status" value="1"/>
</dbReference>
<evidence type="ECO:0000259" key="1">
    <source>
        <dbReference type="SMART" id="SM00849"/>
    </source>
</evidence>
<dbReference type="EMBL" id="FMCS01000001">
    <property type="protein sequence ID" value="SCE65759.1"/>
    <property type="molecule type" value="Genomic_DNA"/>
</dbReference>
<sequence>MTARVDHTVTSGTFSLDGQTFDVDNNVWVIGDDAECVVVDAPHDVTAIRAVIGDRRVVAILATHAHDDHVRAAPDLARATGAPVLLHPADRVLWDLVHPDTPPDGDLADGQTVEVGGTTLRVLHTPGHSPGACTLHAPDLGAVFTGDTLFAGGPGATGRSFSDFGTIVESIRTRLLTLPPQTVVHTGHGDDTTIAAEAPHLDEWIARGH</sequence>
<dbReference type="SMART" id="SM00849">
    <property type="entry name" value="Lactamase_B"/>
    <property type="match status" value="1"/>
</dbReference>
<dbReference type="InterPro" id="IPR036866">
    <property type="entry name" value="RibonucZ/Hydroxyglut_hydro"/>
</dbReference>
<proteinExistence type="predicted"/>
<dbReference type="PANTHER" id="PTHR46233">
    <property type="entry name" value="HYDROXYACYLGLUTATHIONE HYDROLASE GLOC"/>
    <property type="match status" value="1"/>
</dbReference>
<feature type="domain" description="Metallo-beta-lactamase" evidence="1">
    <location>
        <begin position="24"/>
        <end position="188"/>
    </location>
</feature>
<protein>
    <submittedName>
        <fullName evidence="2">Glyoxylase, beta-lactamase superfamily II</fullName>
    </submittedName>
</protein>
<dbReference type="RefSeq" id="WP_091258144.1">
    <property type="nucleotide sequence ID" value="NZ_FMCS01000001.1"/>
</dbReference>
<dbReference type="AlphaFoldDB" id="A0A1C4U2A7"/>
<evidence type="ECO:0000313" key="2">
    <source>
        <dbReference type="EMBL" id="SCE65759.1"/>
    </source>
</evidence>
<evidence type="ECO:0000313" key="3">
    <source>
        <dbReference type="Proteomes" id="UP000199629"/>
    </source>
</evidence>
<accession>A0A1C4U2A7</accession>
<organism evidence="2 3">
    <name type="scientific">Micromonospora chaiyaphumensis</name>
    <dbReference type="NCBI Taxonomy" id="307119"/>
    <lineage>
        <taxon>Bacteria</taxon>
        <taxon>Bacillati</taxon>
        <taxon>Actinomycetota</taxon>
        <taxon>Actinomycetes</taxon>
        <taxon>Micromonosporales</taxon>
        <taxon>Micromonosporaceae</taxon>
        <taxon>Micromonospora</taxon>
    </lineage>
</organism>
<dbReference type="SUPFAM" id="SSF56281">
    <property type="entry name" value="Metallo-hydrolase/oxidoreductase"/>
    <property type="match status" value="1"/>
</dbReference>
<gene>
    <name evidence="2" type="ORF">GA0070214_101276</name>
</gene>
<name>A0A1C4U2A7_9ACTN</name>